<dbReference type="OrthoDB" id="427096at2759"/>
<organism evidence="7 8">
    <name type="scientific">Strongylocentrotus purpuratus</name>
    <name type="common">Purple sea urchin</name>
    <dbReference type="NCBI Taxonomy" id="7668"/>
    <lineage>
        <taxon>Eukaryota</taxon>
        <taxon>Metazoa</taxon>
        <taxon>Echinodermata</taxon>
        <taxon>Eleutherozoa</taxon>
        <taxon>Echinozoa</taxon>
        <taxon>Echinoidea</taxon>
        <taxon>Euechinoidea</taxon>
        <taxon>Echinacea</taxon>
        <taxon>Camarodonta</taxon>
        <taxon>Echinidea</taxon>
        <taxon>Strongylocentrotidae</taxon>
        <taxon>Strongylocentrotus</taxon>
    </lineage>
</organism>
<dbReference type="OMA" id="SENMAKW"/>
<evidence type="ECO:0000256" key="2">
    <source>
        <dbReference type="ARBA" id="ARBA00008919"/>
    </source>
</evidence>
<sequence>MYGKCGTKDCPRDERCNRSIRKHKFYLALENSPCRDYISEKLWRNALLNNLVPVVYGASKEDYERVLPPDSFIHVEDFDSIKELALYLRKLSKDEGLYNTYFEWKKFGWVQLTIEEYLLEPEQVCENIVSRLLSDEKAMREGTYHKPKFPDWNEWWTNSCKKNVKWPIKLK</sequence>
<dbReference type="Gene3D" id="3.40.50.11660">
    <property type="entry name" value="Glycosyl transferase family 10, C-terminal domain"/>
    <property type="match status" value="1"/>
</dbReference>
<evidence type="ECO:0000313" key="8">
    <source>
        <dbReference type="Proteomes" id="UP000007110"/>
    </source>
</evidence>
<accession>A0A7M7NM04</accession>
<evidence type="ECO:0000256" key="5">
    <source>
        <dbReference type="RuleBase" id="RU003832"/>
    </source>
</evidence>
<dbReference type="EnsemblMetazoa" id="XM_030982621">
    <property type="protein sequence ID" value="XP_030838481"/>
    <property type="gene ID" value="LOC115922868"/>
</dbReference>
<keyword evidence="5" id="KW-0472">Membrane</keyword>
<proteinExistence type="inferred from homology"/>
<dbReference type="UniPathway" id="UPA00378"/>
<dbReference type="RefSeq" id="XP_030838481.1">
    <property type="nucleotide sequence ID" value="XM_030982621.1"/>
</dbReference>
<evidence type="ECO:0000259" key="6">
    <source>
        <dbReference type="Pfam" id="PF00852"/>
    </source>
</evidence>
<keyword evidence="3 5" id="KW-0328">Glycosyltransferase</keyword>
<dbReference type="AlphaFoldDB" id="A0A7M7NM04"/>
<name>A0A7M7NM04_STRPU</name>
<dbReference type="GO" id="GO:0032580">
    <property type="term" value="C:Golgi cisterna membrane"/>
    <property type="evidence" value="ECO:0007669"/>
    <property type="project" value="UniProtKB-SubCell"/>
</dbReference>
<keyword evidence="5" id="KW-0812">Transmembrane</keyword>
<dbReference type="InterPro" id="IPR038577">
    <property type="entry name" value="GT10-like_C_sf"/>
</dbReference>
<evidence type="ECO:0000256" key="4">
    <source>
        <dbReference type="ARBA" id="ARBA00022679"/>
    </source>
</evidence>
<evidence type="ECO:0000256" key="3">
    <source>
        <dbReference type="ARBA" id="ARBA00022676"/>
    </source>
</evidence>
<comment type="similarity">
    <text evidence="2 5">Belongs to the glycosyltransferase 10 family.</text>
</comment>
<comment type="pathway">
    <text evidence="1">Protein modification; protein glycosylation.</text>
</comment>
<keyword evidence="8" id="KW-1185">Reference proteome</keyword>
<dbReference type="GO" id="GO:0046920">
    <property type="term" value="F:alpha-(1-&gt;3)-fucosyltransferase activity"/>
    <property type="evidence" value="ECO:0000318"/>
    <property type="project" value="GO_Central"/>
</dbReference>
<dbReference type="Proteomes" id="UP000007110">
    <property type="component" value="Unassembled WGS sequence"/>
</dbReference>
<reference evidence="7" key="2">
    <citation type="submission" date="2021-01" db="UniProtKB">
        <authorList>
            <consortium name="EnsemblMetazoa"/>
        </authorList>
    </citation>
    <scope>IDENTIFICATION</scope>
</reference>
<dbReference type="InterPro" id="IPR001503">
    <property type="entry name" value="Glyco_trans_10"/>
</dbReference>
<keyword evidence="4 5" id="KW-0808">Transferase</keyword>
<dbReference type="GeneID" id="115922868"/>
<protein>
    <recommendedName>
        <fullName evidence="5">Fucosyltransferase</fullName>
        <ecNumber evidence="5">2.4.1.-</ecNumber>
    </recommendedName>
</protein>
<evidence type="ECO:0000313" key="7">
    <source>
        <dbReference type="EnsemblMetazoa" id="XP_030838481"/>
    </source>
</evidence>
<feature type="domain" description="Fucosyltransferase C-terminal" evidence="6">
    <location>
        <begin position="1"/>
        <end position="127"/>
    </location>
</feature>
<dbReference type="KEGG" id="spu:115922868"/>
<dbReference type="PANTHER" id="PTHR11929:SF145">
    <property type="entry name" value="ALPHA-(1,3)-FUCOSYLTRANSFERASE FUT-1"/>
    <property type="match status" value="1"/>
</dbReference>
<dbReference type="SUPFAM" id="SSF53756">
    <property type="entry name" value="UDP-Glycosyltransferase/glycogen phosphorylase"/>
    <property type="match status" value="1"/>
</dbReference>
<dbReference type="InterPro" id="IPR055270">
    <property type="entry name" value="Glyco_tran_10_C"/>
</dbReference>
<comment type="subcellular location">
    <subcellularLocation>
        <location evidence="5">Golgi apparatus</location>
        <location evidence="5">Golgi stack membrane</location>
        <topology evidence="5">Single-pass type II membrane protein</topology>
    </subcellularLocation>
</comment>
<dbReference type="Pfam" id="PF00852">
    <property type="entry name" value="Glyco_transf_10"/>
    <property type="match status" value="1"/>
</dbReference>
<dbReference type="InParanoid" id="A0A7M7NM04"/>
<reference evidence="8" key="1">
    <citation type="submission" date="2015-02" db="EMBL/GenBank/DDBJ databases">
        <title>Genome sequencing for Strongylocentrotus purpuratus.</title>
        <authorList>
            <person name="Murali S."/>
            <person name="Liu Y."/>
            <person name="Vee V."/>
            <person name="English A."/>
            <person name="Wang M."/>
            <person name="Skinner E."/>
            <person name="Han Y."/>
            <person name="Muzny D.M."/>
            <person name="Worley K.C."/>
            <person name="Gibbs R.A."/>
        </authorList>
    </citation>
    <scope>NUCLEOTIDE SEQUENCE</scope>
</reference>
<evidence type="ECO:0000256" key="1">
    <source>
        <dbReference type="ARBA" id="ARBA00004922"/>
    </source>
</evidence>
<keyword evidence="5" id="KW-0333">Golgi apparatus</keyword>
<dbReference type="EC" id="2.4.1.-" evidence="5"/>
<dbReference type="PANTHER" id="PTHR11929">
    <property type="entry name" value="ALPHA- 1,3 -FUCOSYLTRANSFERASE"/>
    <property type="match status" value="1"/>
</dbReference>